<evidence type="ECO:0000256" key="5">
    <source>
        <dbReference type="ARBA" id="ARBA00022927"/>
    </source>
</evidence>
<evidence type="ECO:0000256" key="8">
    <source>
        <dbReference type="ARBA" id="ARBA00023186"/>
    </source>
</evidence>
<evidence type="ECO:0000256" key="1">
    <source>
        <dbReference type="ARBA" id="ARBA00004651"/>
    </source>
</evidence>
<name>A0A1F6CPD3_9BACT</name>
<dbReference type="InterPro" id="IPR001708">
    <property type="entry name" value="YidC/ALB3/OXA1/COX18"/>
</dbReference>
<dbReference type="PANTHER" id="PTHR12428">
    <property type="entry name" value="OXA1"/>
    <property type="match status" value="1"/>
</dbReference>
<evidence type="ECO:0000259" key="11">
    <source>
        <dbReference type="Pfam" id="PF02096"/>
    </source>
</evidence>
<evidence type="ECO:0000256" key="3">
    <source>
        <dbReference type="ARBA" id="ARBA00022475"/>
    </source>
</evidence>
<dbReference type="AlphaFoldDB" id="A0A1F6CPD3"/>
<keyword evidence="6 10" id="KW-1133">Transmembrane helix</keyword>
<feature type="transmembrane region" description="Helical" evidence="10">
    <location>
        <begin position="198"/>
        <end position="219"/>
    </location>
</feature>
<dbReference type="Pfam" id="PF02096">
    <property type="entry name" value="60KD_IMP"/>
    <property type="match status" value="1"/>
</dbReference>
<keyword evidence="2" id="KW-0813">Transport</keyword>
<organism evidence="12 13">
    <name type="scientific">Candidatus Kaiserbacteria bacterium RIFCSPHIGHO2_01_FULL_54_36</name>
    <dbReference type="NCBI Taxonomy" id="1798482"/>
    <lineage>
        <taxon>Bacteria</taxon>
        <taxon>Candidatus Kaiseribacteriota</taxon>
    </lineage>
</organism>
<evidence type="ECO:0000256" key="7">
    <source>
        <dbReference type="ARBA" id="ARBA00023136"/>
    </source>
</evidence>
<keyword evidence="5" id="KW-0653">Protein transport</keyword>
<dbReference type="GO" id="GO:0051205">
    <property type="term" value="P:protein insertion into membrane"/>
    <property type="evidence" value="ECO:0007669"/>
    <property type="project" value="TreeGrafter"/>
</dbReference>
<keyword evidence="8" id="KW-0143">Chaperone</keyword>
<evidence type="ECO:0000313" key="12">
    <source>
        <dbReference type="EMBL" id="OGG51018.1"/>
    </source>
</evidence>
<keyword evidence="7 10" id="KW-0472">Membrane</keyword>
<gene>
    <name evidence="12" type="ORF">A2763_00230</name>
</gene>
<accession>A0A1F6CPD3</accession>
<dbReference type="InterPro" id="IPR047196">
    <property type="entry name" value="YidC_ALB_C"/>
</dbReference>
<feature type="transmembrane region" description="Helical" evidence="10">
    <location>
        <begin position="95"/>
        <end position="115"/>
    </location>
</feature>
<evidence type="ECO:0000256" key="2">
    <source>
        <dbReference type="ARBA" id="ARBA00022448"/>
    </source>
</evidence>
<evidence type="ECO:0000256" key="4">
    <source>
        <dbReference type="ARBA" id="ARBA00022692"/>
    </source>
</evidence>
<dbReference type="Proteomes" id="UP000178370">
    <property type="component" value="Unassembled WGS sequence"/>
</dbReference>
<dbReference type="EMBL" id="MFKV01000004">
    <property type="protein sequence ID" value="OGG51018.1"/>
    <property type="molecule type" value="Genomic_DNA"/>
</dbReference>
<dbReference type="CDD" id="cd20070">
    <property type="entry name" value="5TM_YidC_Alb3"/>
    <property type="match status" value="1"/>
</dbReference>
<dbReference type="STRING" id="1798482.A2763_00230"/>
<dbReference type="PANTHER" id="PTHR12428:SF65">
    <property type="entry name" value="CYTOCHROME C OXIDASE ASSEMBLY PROTEIN COX18, MITOCHONDRIAL"/>
    <property type="match status" value="1"/>
</dbReference>
<sequence length="240" mass="26477">ISNLFHATIYDPLYNGIIFFVGIVPSHDMGLAIIALTIVVRIIIFPLSSRAIKTQMAMKKIAPEVDALKAKHKDNREAQAKAIFALYKERGVRPFASFGLVLIQFPVLIGLYWVFYAGGFPQVDPTLLYSFVQTPPSVNMEFLGLLDISQRSLIVALLAAATQLIYTRLSMGPRGQVTATEATLSGDMARSFDLQARYVLPVIIGVIAYTIPAAAPLYWVTSNIFMIIQEYASGRRFNGA</sequence>
<dbReference type="InterPro" id="IPR028055">
    <property type="entry name" value="YidC/Oxa/ALB_C"/>
</dbReference>
<evidence type="ECO:0000256" key="6">
    <source>
        <dbReference type="ARBA" id="ARBA00022989"/>
    </source>
</evidence>
<feature type="non-terminal residue" evidence="12">
    <location>
        <position position="1"/>
    </location>
</feature>
<dbReference type="GO" id="GO:0005886">
    <property type="term" value="C:plasma membrane"/>
    <property type="evidence" value="ECO:0007669"/>
    <property type="project" value="UniProtKB-SubCell"/>
</dbReference>
<dbReference type="GO" id="GO:0032977">
    <property type="term" value="F:membrane insertase activity"/>
    <property type="evidence" value="ECO:0007669"/>
    <property type="project" value="InterPro"/>
</dbReference>
<keyword evidence="4 9" id="KW-0812">Transmembrane</keyword>
<proteinExistence type="inferred from homology"/>
<evidence type="ECO:0000256" key="9">
    <source>
        <dbReference type="RuleBase" id="RU003945"/>
    </source>
</evidence>
<reference evidence="12 13" key="1">
    <citation type="journal article" date="2016" name="Nat. Commun.">
        <title>Thousands of microbial genomes shed light on interconnected biogeochemical processes in an aquifer system.</title>
        <authorList>
            <person name="Anantharaman K."/>
            <person name="Brown C.T."/>
            <person name="Hug L.A."/>
            <person name="Sharon I."/>
            <person name="Castelle C.J."/>
            <person name="Probst A.J."/>
            <person name="Thomas B.C."/>
            <person name="Singh A."/>
            <person name="Wilkins M.J."/>
            <person name="Karaoz U."/>
            <person name="Brodie E.L."/>
            <person name="Williams K.H."/>
            <person name="Hubbard S.S."/>
            <person name="Banfield J.F."/>
        </authorList>
    </citation>
    <scope>NUCLEOTIDE SEQUENCE [LARGE SCALE GENOMIC DNA]</scope>
</reference>
<comment type="caution">
    <text evidence="12">The sequence shown here is derived from an EMBL/GenBank/DDBJ whole genome shotgun (WGS) entry which is preliminary data.</text>
</comment>
<dbReference type="GO" id="GO:0015031">
    <property type="term" value="P:protein transport"/>
    <property type="evidence" value="ECO:0007669"/>
    <property type="project" value="UniProtKB-KW"/>
</dbReference>
<protein>
    <recommendedName>
        <fullName evidence="11">Membrane insertase YidC/Oxa/ALB C-terminal domain-containing protein</fullName>
    </recommendedName>
</protein>
<comment type="subcellular location">
    <subcellularLocation>
        <location evidence="1">Cell membrane</location>
        <topology evidence="1">Multi-pass membrane protein</topology>
    </subcellularLocation>
    <subcellularLocation>
        <location evidence="9">Membrane</location>
        <topology evidence="9">Multi-pass membrane protein</topology>
    </subcellularLocation>
</comment>
<evidence type="ECO:0000256" key="10">
    <source>
        <dbReference type="SAM" id="Phobius"/>
    </source>
</evidence>
<dbReference type="NCBIfam" id="TIGR03592">
    <property type="entry name" value="yidC_oxa1_cterm"/>
    <property type="match status" value="1"/>
</dbReference>
<keyword evidence="3" id="KW-1003">Cell membrane</keyword>
<comment type="similarity">
    <text evidence="9">Belongs to the OXA1/ALB3/YidC family.</text>
</comment>
<evidence type="ECO:0000313" key="13">
    <source>
        <dbReference type="Proteomes" id="UP000178370"/>
    </source>
</evidence>
<feature type="domain" description="Membrane insertase YidC/Oxa/ALB C-terminal" evidence="11">
    <location>
        <begin position="29"/>
        <end position="232"/>
    </location>
</feature>
<feature type="transmembrane region" description="Helical" evidence="10">
    <location>
        <begin position="29"/>
        <end position="49"/>
    </location>
</feature>